<evidence type="ECO:0000259" key="1">
    <source>
        <dbReference type="Pfam" id="PF23622"/>
    </source>
</evidence>
<gene>
    <name evidence="2" type="ORF">HS088_TW22G00553</name>
</gene>
<organism evidence="2 3">
    <name type="scientific">Tripterygium wilfordii</name>
    <name type="common">Thunder God vine</name>
    <dbReference type="NCBI Taxonomy" id="458696"/>
    <lineage>
        <taxon>Eukaryota</taxon>
        <taxon>Viridiplantae</taxon>
        <taxon>Streptophyta</taxon>
        <taxon>Embryophyta</taxon>
        <taxon>Tracheophyta</taxon>
        <taxon>Spermatophyta</taxon>
        <taxon>Magnoliopsida</taxon>
        <taxon>eudicotyledons</taxon>
        <taxon>Gunneridae</taxon>
        <taxon>Pentapetalae</taxon>
        <taxon>rosids</taxon>
        <taxon>fabids</taxon>
        <taxon>Celastrales</taxon>
        <taxon>Celastraceae</taxon>
        <taxon>Tripterygium</taxon>
    </lineage>
</organism>
<evidence type="ECO:0000313" key="2">
    <source>
        <dbReference type="EMBL" id="KAF5726868.1"/>
    </source>
</evidence>
<feature type="domain" description="At1g61320/AtMIF1 LRR" evidence="1">
    <location>
        <begin position="17"/>
        <end position="164"/>
    </location>
</feature>
<dbReference type="InParanoid" id="A0A7J7BYG5"/>
<dbReference type="InterPro" id="IPR055357">
    <property type="entry name" value="LRR_At1g61320_AtMIF1"/>
</dbReference>
<protein>
    <submittedName>
        <fullName evidence="2">F-box/LRR-repeat protein</fullName>
    </submittedName>
</protein>
<reference evidence="2 3" key="1">
    <citation type="journal article" date="2020" name="Nat. Commun.">
        <title>Genome of Tripterygium wilfordii and identification of cytochrome P450 involved in triptolide biosynthesis.</title>
        <authorList>
            <person name="Tu L."/>
            <person name="Su P."/>
            <person name="Zhang Z."/>
            <person name="Gao L."/>
            <person name="Wang J."/>
            <person name="Hu T."/>
            <person name="Zhou J."/>
            <person name="Zhang Y."/>
            <person name="Zhao Y."/>
            <person name="Liu Y."/>
            <person name="Song Y."/>
            <person name="Tong Y."/>
            <person name="Lu Y."/>
            <person name="Yang J."/>
            <person name="Xu C."/>
            <person name="Jia M."/>
            <person name="Peters R.J."/>
            <person name="Huang L."/>
            <person name="Gao W."/>
        </authorList>
    </citation>
    <scope>NUCLEOTIDE SEQUENCE [LARGE SCALE GENOMIC DNA]</scope>
    <source>
        <strain evidence="3">cv. XIE 37</strain>
        <tissue evidence="2">Leaf</tissue>
    </source>
</reference>
<proteinExistence type="predicted"/>
<comment type="caution">
    <text evidence="2">The sequence shown here is derived from an EMBL/GenBank/DDBJ whole genome shotgun (WGS) entry which is preliminary data.</text>
</comment>
<dbReference type="SUPFAM" id="SSF52047">
    <property type="entry name" value="RNI-like"/>
    <property type="match status" value="1"/>
</dbReference>
<dbReference type="PANTHER" id="PTHR34145:SF28">
    <property type="entry name" value="F-BOX DOMAIN-CONTAINING PROTEIN"/>
    <property type="match status" value="1"/>
</dbReference>
<name>A0A7J7BYG5_TRIWF</name>
<evidence type="ECO:0000313" key="3">
    <source>
        <dbReference type="Proteomes" id="UP000593562"/>
    </source>
</evidence>
<dbReference type="PANTHER" id="PTHR34145">
    <property type="entry name" value="OS02G0105600 PROTEIN"/>
    <property type="match status" value="1"/>
</dbReference>
<dbReference type="AlphaFoldDB" id="A0A7J7BYG5"/>
<keyword evidence="3" id="KW-1185">Reference proteome</keyword>
<sequence length="173" mass="20340">MYRFRLGITRLDTELGFHINDWVSLALQNNVKQLLLKISLSYYDRKFHVLSAENLFASKSLNVLELIGCKLELPRFNHSTLCPLQKLHLSDVYLDEDTMENIRRSCPLITTFSLSNAWGLKYLHISGLHNLQNVKVILYSHDVDLEKVYIKAPRLRTFEFRTKRRHCTFDVDI</sequence>
<dbReference type="InterPro" id="IPR053772">
    <property type="entry name" value="At1g61320/At1g61330-like"/>
</dbReference>
<dbReference type="Proteomes" id="UP000593562">
    <property type="component" value="Unassembled WGS sequence"/>
</dbReference>
<accession>A0A7J7BYG5</accession>
<dbReference type="EMBL" id="JAAARO010000022">
    <property type="protein sequence ID" value="KAF5726868.1"/>
    <property type="molecule type" value="Genomic_DNA"/>
</dbReference>
<dbReference type="Pfam" id="PF23622">
    <property type="entry name" value="LRR_At1g61320_AtMIF1"/>
    <property type="match status" value="1"/>
</dbReference>